<dbReference type="Proteomes" id="UP000682733">
    <property type="component" value="Unassembled WGS sequence"/>
</dbReference>
<gene>
    <name evidence="3" type="ORF">SRO942_LOCUS42578</name>
    <name evidence="2" type="ORF">TMI583_LOCUS29514</name>
</gene>
<proteinExistence type="predicted"/>
<organism evidence="2 4">
    <name type="scientific">Didymodactylos carnosus</name>
    <dbReference type="NCBI Taxonomy" id="1234261"/>
    <lineage>
        <taxon>Eukaryota</taxon>
        <taxon>Metazoa</taxon>
        <taxon>Spiralia</taxon>
        <taxon>Gnathifera</taxon>
        <taxon>Rotifera</taxon>
        <taxon>Eurotatoria</taxon>
        <taxon>Bdelloidea</taxon>
        <taxon>Philodinida</taxon>
        <taxon>Philodinidae</taxon>
        <taxon>Didymodactylos</taxon>
    </lineage>
</organism>
<dbReference type="InterPro" id="IPR036514">
    <property type="entry name" value="SGNH_hydro_sf"/>
</dbReference>
<accession>A0A8S2QHZ1</accession>
<dbReference type="EMBL" id="CAJOBA010041378">
    <property type="protein sequence ID" value="CAF4112959.1"/>
    <property type="molecule type" value="Genomic_DNA"/>
</dbReference>
<dbReference type="EMBL" id="CAJOBC010098985">
    <property type="protein sequence ID" value="CAF4457766.1"/>
    <property type="molecule type" value="Genomic_DNA"/>
</dbReference>
<name>A0A8S2QHZ1_9BILA</name>
<dbReference type="SUPFAM" id="SSF52266">
    <property type="entry name" value="SGNH hydrolase"/>
    <property type="match status" value="1"/>
</dbReference>
<protein>
    <submittedName>
        <fullName evidence="2">Uncharacterized protein</fullName>
    </submittedName>
</protein>
<evidence type="ECO:0000313" key="4">
    <source>
        <dbReference type="Proteomes" id="UP000682733"/>
    </source>
</evidence>
<reference evidence="2" key="1">
    <citation type="submission" date="2021-02" db="EMBL/GenBank/DDBJ databases">
        <authorList>
            <person name="Nowell W R."/>
        </authorList>
    </citation>
    <scope>NUCLEOTIDE SEQUENCE</scope>
</reference>
<keyword evidence="1" id="KW-0175">Coiled coil</keyword>
<sequence>MSKIDRSRLFYQLRQKTKQRRLKYGPLHMCPQHQQHVQEIKRNNQEQKRENKLITAIVGSSMARNISVQNIESETDEVRLRFKSGSDCADAVAWLLSSDSQRFMLNVNHLVFILGTNDIHRAGAYESIRRIDYIIDTIRRLYPGVNIVWQLLQQRTRKTWLLPEGSAVLNEIKKCNVELLQLASEKNFDTIQPDIPINEMYDGLHPTAYGVRMMETTIGNYIKQTKMVYSSSFSSGPRRFQRNASPAPLMSIKF</sequence>
<dbReference type="OrthoDB" id="10019994at2759"/>
<evidence type="ECO:0000313" key="3">
    <source>
        <dbReference type="EMBL" id="CAF4457766.1"/>
    </source>
</evidence>
<evidence type="ECO:0000313" key="2">
    <source>
        <dbReference type="EMBL" id="CAF4112959.1"/>
    </source>
</evidence>
<dbReference type="Proteomes" id="UP000681722">
    <property type="component" value="Unassembled WGS sequence"/>
</dbReference>
<evidence type="ECO:0000256" key="1">
    <source>
        <dbReference type="SAM" id="Coils"/>
    </source>
</evidence>
<comment type="caution">
    <text evidence="2">The sequence shown here is derived from an EMBL/GenBank/DDBJ whole genome shotgun (WGS) entry which is preliminary data.</text>
</comment>
<dbReference type="AlphaFoldDB" id="A0A8S2QHZ1"/>
<feature type="coiled-coil region" evidence="1">
    <location>
        <begin position="30"/>
        <end position="57"/>
    </location>
</feature>
<dbReference type="Gene3D" id="3.40.50.1110">
    <property type="entry name" value="SGNH hydrolase"/>
    <property type="match status" value="1"/>
</dbReference>